<dbReference type="Pfam" id="PF00561">
    <property type="entry name" value="Abhydrolase_1"/>
    <property type="match status" value="1"/>
</dbReference>
<dbReference type="GO" id="GO:0004601">
    <property type="term" value="F:peroxidase activity"/>
    <property type="evidence" value="ECO:0007669"/>
    <property type="project" value="UniProtKB-KW"/>
</dbReference>
<dbReference type="PANTHER" id="PTHR43433:SF1">
    <property type="entry name" value="BLL5160 PROTEIN"/>
    <property type="match status" value="1"/>
</dbReference>
<evidence type="ECO:0000313" key="2">
    <source>
        <dbReference type="EMBL" id="GEE00259.1"/>
    </source>
</evidence>
<evidence type="ECO:0000259" key="1">
    <source>
        <dbReference type="Pfam" id="PF00561"/>
    </source>
</evidence>
<name>A0A7I9V4A3_9ACTN</name>
<accession>A0A7I9V4A3</accession>
<dbReference type="EMBL" id="BJOV01000002">
    <property type="protein sequence ID" value="GEE00259.1"/>
    <property type="molecule type" value="Genomic_DNA"/>
</dbReference>
<keyword evidence="2" id="KW-0560">Oxidoreductase</keyword>
<evidence type="ECO:0000313" key="3">
    <source>
        <dbReference type="Proteomes" id="UP000444960"/>
    </source>
</evidence>
<dbReference type="Proteomes" id="UP000444960">
    <property type="component" value="Unassembled WGS sequence"/>
</dbReference>
<organism evidence="2 3">
    <name type="scientific">Gordonia spumicola</name>
    <dbReference type="NCBI Taxonomy" id="589161"/>
    <lineage>
        <taxon>Bacteria</taxon>
        <taxon>Bacillati</taxon>
        <taxon>Actinomycetota</taxon>
        <taxon>Actinomycetes</taxon>
        <taxon>Mycobacteriales</taxon>
        <taxon>Gordoniaceae</taxon>
        <taxon>Gordonia</taxon>
    </lineage>
</organism>
<dbReference type="RefSeq" id="WP_161894182.1">
    <property type="nucleotide sequence ID" value="NZ_BJOV01000002.1"/>
</dbReference>
<dbReference type="OrthoDB" id="9802489at2"/>
<dbReference type="InterPro" id="IPR050471">
    <property type="entry name" value="AB_hydrolase"/>
</dbReference>
<protein>
    <submittedName>
        <fullName evidence="2">Non-heme bromoperoxidase BpoC</fullName>
    </submittedName>
</protein>
<keyword evidence="3" id="KW-1185">Reference proteome</keyword>
<dbReference type="InterPro" id="IPR000073">
    <property type="entry name" value="AB_hydrolase_1"/>
</dbReference>
<dbReference type="AlphaFoldDB" id="A0A7I9V4A3"/>
<dbReference type="InterPro" id="IPR029058">
    <property type="entry name" value="AB_hydrolase_fold"/>
</dbReference>
<feature type="domain" description="AB hydrolase-1" evidence="1">
    <location>
        <begin position="23"/>
        <end position="263"/>
    </location>
</feature>
<comment type="caution">
    <text evidence="2">The sequence shown here is derived from an EMBL/GenBank/DDBJ whole genome shotgun (WGS) entry which is preliminary data.</text>
</comment>
<proteinExistence type="predicted"/>
<dbReference type="PANTHER" id="PTHR43433">
    <property type="entry name" value="HYDROLASE, ALPHA/BETA FOLD FAMILY PROTEIN"/>
    <property type="match status" value="1"/>
</dbReference>
<dbReference type="SUPFAM" id="SSF53474">
    <property type="entry name" value="alpha/beta-Hydrolases"/>
    <property type="match status" value="1"/>
</dbReference>
<dbReference type="Gene3D" id="3.40.50.1820">
    <property type="entry name" value="alpha/beta hydrolase"/>
    <property type="match status" value="1"/>
</dbReference>
<reference evidence="3" key="1">
    <citation type="submission" date="2019-06" db="EMBL/GenBank/DDBJ databases">
        <title>Gordonia isolated from sludge of a wastewater treatment plant.</title>
        <authorList>
            <person name="Tamura T."/>
            <person name="Aoyama K."/>
            <person name="Kang Y."/>
            <person name="Saito S."/>
            <person name="Akiyama N."/>
            <person name="Yazawa K."/>
            <person name="Gonoi T."/>
            <person name="Mikami Y."/>
        </authorList>
    </citation>
    <scope>NUCLEOTIDE SEQUENCE [LARGE SCALE GENOMIC DNA]</scope>
    <source>
        <strain evidence="3">NBRC 107696</strain>
    </source>
</reference>
<sequence length="282" mass="29331">MSGALVDVGDGIEIWASSTGDGPAVLLSPGLGMPPGSWAFSGLPERLADAGFRVITYAARGVAPSSAPPAPYTVHGMAADAASVLGHFDVDEAILVGYSMGCYVSQALFDVWSGRVVGLAMIGGLRSSVIGEVVNRMELDLIERLGGVPASVSLFEQLMTTLAPSTLRDNAQVGVWRDILASASDVWTSPAGQHGQTAASWAWMSAGEPTLDRLTAIDCPTLVVGFEDDVFFPPSGSREAASHIPDSRWLLVDGEGHGGLMLDPAHRAASHVVDFCTSLATP</sequence>
<keyword evidence="2" id="KW-0575">Peroxidase</keyword>
<gene>
    <name evidence="2" type="ORF">nbrc107696_07050</name>
</gene>